<organism evidence="3 4">
    <name type="scientific">Ilyomonas limi</name>
    <dbReference type="NCBI Taxonomy" id="2575867"/>
    <lineage>
        <taxon>Bacteria</taxon>
        <taxon>Pseudomonadati</taxon>
        <taxon>Bacteroidota</taxon>
        <taxon>Chitinophagia</taxon>
        <taxon>Chitinophagales</taxon>
        <taxon>Chitinophagaceae</taxon>
        <taxon>Ilyomonas</taxon>
    </lineage>
</organism>
<dbReference type="GO" id="GO:0005507">
    <property type="term" value="F:copper ion binding"/>
    <property type="evidence" value="ECO:0007669"/>
    <property type="project" value="InterPro"/>
</dbReference>
<comment type="caution">
    <text evidence="3">The sequence shown here is derived from an EMBL/GenBank/DDBJ whole genome shotgun (WGS) entry which is preliminary data.</text>
</comment>
<evidence type="ECO:0000313" key="3">
    <source>
        <dbReference type="EMBL" id="TKK67753.1"/>
    </source>
</evidence>
<proteinExistence type="predicted"/>
<feature type="domain" description="Copper type II ascorbate-dependent monooxygenase C-terminal" evidence="2">
    <location>
        <begin position="321"/>
        <end position="395"/>
    </location>
</feature>
<name>A0A4V6XAU8_9BACT</name>
<dbReference type="Gene3D" id="2.60.120.230">
    <property type="match status" value="1"/>
</dbReference>
<dbReference type="OrthoDB" id="9786191at2"/>
<evidence type="ECO:0000313" key="4">
    <source>
        <dbReference type="Proteomes" id="UP000305848"/>
    </source>
</evidence>
<dbReference type="Gene3D" id="2.60.120.310">
    <property type="entry name" value="Copper type II, ascorbate-dependent monooxygenase, N-terminal domain"/>
    <property type="match status" value="1"/>
</dbReference>
<dbReference type="Proteomes" id="UP000305848">
    <property type="component" value="Unassembled WGS sequence"/>
</dbReference>
<keyword evidence="1" id="KW-1015">Disulfide bond</keyword>
<dbReference type="EMBL" id="SZQL01000010">
    <property type="protein sequence ID" value="TKK67753.1"/>
    <property type="molecule type" value="Genomic_DNA"/>
</dbReference>
<sequence>MMWRWIGMIAIVLMAANLKAQQITYYNTVQTIIQTKCTPCHRPGEAAPFTLTSYEDVAKRASFIKDVIEANYMPPWKADNKYVHFANDRSLTQREKDALLQWIKDKAPEGTPVPGKVVKQDTLTGTMYKRKPDLTLKTKDSFLVKGDNLERFIVFKIPFELQQPQNVEAIEFYSNNRKLIHHANYEVHAIEDTSIDIYKTDAFINLTEDDRTKYDQYKPYRKTITYYGGWIPGATFETYPKNMGWVMPKRGVILMTVHFAPTSKDAGSIDGINLFFKKTPVTRPVKVISFGSGGIGEKDITPMFYIPANEQKTFKLDITNPAEDFSILYVWPHMHYLGKAFKAYAIKPGGDTIKLVHIPDWDFRWQEIYRFNKLVKIPKGSVIHIEGTYDNTAQNPFNPRDPPQPVMSYGDMRSTDEMMTLMMVFLTYKPGDENMVLQY</sequence>
<protein>
    <submittedName>
        <fullName evidence="3">Cytochrome c</fullName>
    </submittedName>
</protein>
<dbReference type="InterPro" id="IPR036939">
    <property type="entry name" value="Cu2_ascorb_mOase_N_sf"/>
</dbReference>
<accession>A0A4V6XAU8</accession>
<dbReference type="Pfam" id="PF03712">
    <property type="entry name" value="Cu2_monoox_C"/>
    <property type="match status" value="1"/>
</dbReference>
<gene>
    <name evidence="3" type="ORF">FC093_13465</name>
</gene>
<reference evidence="3 4" key="1">
    <citation type="submission" date="2019-05" db="EMBL/GenBank/DDBJ databases">
        <title>Panacibacter sp. strain 17mud1-8 Genome sequencing and assembly.</title>
        <authorList>
            <person name="Chhetri G."/>
        </authorList>
    </citation>
    <scope>NUCLEOTIDE SEQUENCE [LARGE SCALE GENOMIC DNA]</scope>
    <source>
        <strain evidence="3 4">17mud1-8</strain>
    </source>
</reference>
<dbReference type="GO" id="GO:0016715">
    <property type="term" value="F:oxidoreductase activity, acting on paired donors, with incorporation or reduction of molecular oxygen, reduced ascorbate as one donor, and incorporation of one atom of oxygen"/>
    <property type="evidence" value="ECO:0007669"/>
    <property type="project" value="InterPro"/>
</dbReference>
<dbReference type="AlphaFoldDB" id="A0A4V6XAU8"/>
<dbReference type="InterPro" id="IPR014784">
    <property type="entry name" value="Cu2_ascorb_mOase-like_C"/>
</dbReference>
<keyword evidence="4" id="KW-1185">Reference proteome</keyword>
<dbReference type="InterPro" id="IPR008977">
    <property type="entry name" value="PHM/PNGase_F_dom_sf"/>
</dbReference>
<evidence type="ECO:0000259" key="2">
    <source>
        <dbReference type="Pfam" id="PF03712"/>
    </source>
</evidence>
<evidence type="ECO:0000256" key="1">
    <source>
        <dbReference type="ARBA" id="ARBA00023157"/>
    </source>
</evidence>
<dbReference type="SUPFAM" id="SSF49742">
    <property type="entry name" value="PHM/PNGase F"/>
    <property type="match status" value="2"/>
</dbReference>
<dbReference type="InterPro" id="IPR024548">
    <property type="entry name" value="Cu2_monoox_C"/>
</dbReference>